<proteinExistence type="inferred from homology"/>
<keyword evidence="4" id="KW-0804">Transcription</keyword>
<comment type="similarity">
    <text evidence="2">Belongs to the ASF1 family.</text>
</comment>
<comment type="subcellular location">
    <subcellularLocation>
        <location evidence="1">Nucleus</location>
    </subcellularLocation>
</comment>
<dbReference type="Pfam" id="PF04729">
    <property type="entry name" value="ASF1_hist_chap"/>
    <property type="match status" value="1"/>
</dbReference>
<name>A9V4I3_MONBE</name>
<accession>A9V4I3</accession>
<evidence type="ECO:0000313" key="9">
    <source>
        <dbReference type="Proteomes" id="UP000001357"/>
    </source>
</evidence>
<feature type="compositionally biased region" description="Acidic residues" evidence="7">
    <location>
        <begin position="182"/>
        <end position="211"/>
    </location>
</feature>
<dbReference type="SUPFAM" id="SSF101546">
    <property type="entry name" value="ASF1-like"/>
    <property type="match status" value="1"/>
</dbReference>
<evidence type="ECO:0000256" key="1">
    <source>
        <dbReference type="ARBA" id="ARBA00004123"/>
    </source>
</evidence>
<dbReference type="KEGG" id="mbr:MONBRDRAFT_33278"/>
<dbReference type="PANTHER" id="PTHR12040">
    <property type="entry name" value="ANTI-SILENCING PROTEIN 1"/>
    <property type="match status" value="1"/>
</dbReference>
<dbReference type="GeneID" id="5892802"/>
<keyword evidence="5" id="KW-0143">Chaperone</keyword>
<keyword evidence="3" id="KW-0805">Transcription regulation</keyword>
<dbReference type="eggNOG" id="KOG3265">
    <property type="taxonomic scope" value="Eukaryota"/>
</dbReference>
<evidence type="ECO:0000256" key="7">
    <source>
        <dbReference type="SAM" id="MobiDB-lite"/>
    </source>
</evidence>
<evidence type="ECO:0000313" key="8">
    <source>
        <dbReference type="EMBL" id="EDQ87618.1"/>
    </source>
</evidence>
<organism evidence="8 9">
    <name type="scientific">Monosiga brevicollis</name>
    <name type="common">Choanoflagellate</name>
    <dbReference type="NCBI Taxonomy" id="81824"/>
    <lineage>
        <taxon>Eukaryota</taxon>
        <taxon>Choanoflagellata</taxon>
        <taxon>Craspedida</taxon>
        <taxon>Salpingoecidae</taxon>
        <taxon>Monosiga</taxon>
    </lineage>
</organism>
<dbReference type="Gene3D" id="2.60.40.1490">
    <property type="entry name" value="Histone chaperone ASF1-like"/>
    <property type="match status" value="1"/>
</dbReference>
<dbReference type="STRING" id="81824.A9V4I3"/>
<evidence type="ECO:0000256" key="3">
    <source>
        <dbReference type="ARBA" id="ARBA00023015"/>
    </source>
</evidence>
<feature type="region of interest" description="Disordered" evidence="7">
    <location>
        <begin position="157"/>
        <end position="211"/>
    </location>
</feature>
<dbReference type="OMA" id="DYADQEM"/>
<dbReference type="PANTHER" id="PTHR12040:SF0">
    <property type="entry name" value="HISTONE CHAPERONE ASF1"/>
    <property type="match status" value="1"/>
</dbReference>
<dbReference type="AlphaFoldDB" id="A9V4I3"/>
<protein>
    <recommendedName>
        <fullName evidence="10">Histone chaperone</fullName>
    </recommendedName>
</protein>
<dbReference type="GO" id="GO:0000785">
    <property type="term" value="C:chromatin"/>
    <property type="evidence" value="ECO:0000318"/>
    <property type="project" value="GO_Central"/>
</dbReference>
<reference evidence="8 9" key="1">
    <citation type="journal article" date="2008" name="Nature">
        <title>The genome of the choanoflagellate Monosiga brevicollis and the origin of metazoans.</title>
        <authorList>
            <consortium name="JGI Sequencing"/>
            <person name="King N."/>
            <person name="Westbrook M.J."/>
            <person name="Young S.L."/>
            <person name="Kuo A."/>
            <person name="Abedin M."/>
            <person name="Chapman J."/>
            <person name="Fairclough S."/>
            <person name="Hellsten U."/>
            <person name="Isogai Y."/>
            <person name="Letunic I."/>
            <person name="Marr M."/>
            <person name="Pincus D."/>
            <person name="Putnam N."/>
            <person name="Rokas A."/>
            <person name="Wright K.J."/>
            <person name="Zuzow R."/>
            <person name="Dirks W."/>
            <person name="Good M."/>
            <person name="Goodstein D."/>
            <person name="Lemons D."/>
            <person name="Li W."/>
            <person name="Lyons J.B."/>
            <person name="Morris A."/>
            <person name="Nichols S."/>
            <person name="Richter D.J."/>
            <person name="Salamov A."/>
            <person name="Bork P."/>
            <person name="Lim W.A."/>
            <person name="Manning G."/>
            <person name="Miller W.T."/>
            <person name="McGinnis W."/>
            <person name="Shapiro H."/>
            <person name="Tjian R."/>
            <person name="Grigoriev I.V."/>
            <person name="Rokhsar D."/>
        </authorList>
    </citation>
    <scope>NUCLEOTIDE SEQUENCE [LARGE SCALE GENOMIC DNA]</scope>
    <source>
        <strain evidence="9">MX1 / ATCC 50154</strain>
    </source>
</reference>
<evidence type="ECO:0000256" key="4">
    <source>
        <dbReference type="ARBA" id="ARBA00023163"/>
    </source>
</evidence>
<evidence type="ECO:0000256" key="6">
    <source>
        <dbReference type="ARBA" id="ARBA00023242"/>
    </source>
</evidence>
<dbReference type="InterPro" id="IPR036747">
    <property type="entry name" value="ASF1-like_sf"/>
</dbReference>
<evidence type="ECO:0008006" key="10">
    <source>
        <dbReference type="Google" id="ProtNLM"/>
    </source>
</evidence>
<dbReference type="RefSeq" id="XP_001747538.1">
    <property type="nucleotide sequence ID" value="XM_001747486.1"/>
</dbReference>
<dbReference type="EMBL" id="CH991558">
    <property type="protein sequence ID" value="EDQ87618.1"/>
    <property type="molecule type" value="Genomic_DNA"/>
</dbReference>
<evidence type="ECO:0000256" key="5">
    <source>
        <dbReference type="ARBA" id="ARBA00023186"/>
    </source>
</evidence>
<dbReference type="Proteomes" id="UP000001357">
    <property type="component" value="Unassembled WGS sequence"/>
</dbReference>
<dbReference type="FunCoup" id="A9V4I3">
    <property type="interactions" value="1309"/>
</dbReference>
<keyword evidence="6" id="KW-0539">Nucleus</keyword>
<gene>
    <name evidence="8" type="ORF">MONBRDRAFT_33278</name>
</gene>
<dbReference type="InParanoid" id="A9V4I3"/>
<sequence length="211" mass="23507">MALVRVTNVEVLNNQATFRDPLSFEITFESQTELPDDTEWKIIYVGSAESESFDQELDSVLVGPVPQGSLKFVFQVDAPDPAKIPHNELLGVTVVLITGAYRGQEFIRIGYYVNVEYSDPELQQEPPMPARIDLLNRNILASNPRVTRFAIRWDDAAPEEHPPNMDENEADAAGDSMGLDELGGDEGDAMDVDDDDEEEEEDGPDEGEYDI</sequence>
<dbReference type="InterPro" id="IPR006818">
    <property type="entry name" value="ASF1-like"/>
</dbReference>
<dbReference type="GO" id="GO:0006335">
    <property type="term" value="P:DNA replication-dependent chromatin assembly"/>
    <property type="evidence" value="ECO:0000318"/>
    <property type="project" value="GO_Central"/>
</dbReference>
<keyword evidence="9" id="KW-1185">Reference proteome</keyword>
<dbReference type="GO" id="GO:0042393">
    <property type="term" value="F:histone binding"/>
    <property type="evidence" value="ECO:0000318"/>
    <property type="project" value="GO_Central"/>
</dbReference>
<evidence type="ECO:0000256" key="2">
    <source>
        <dbReference type="ARBA" id="ARBA00006051"/>
    </source>
</evidence>
<dbReference type="GO" id="GO:0005634">
    <property type="term" value="C:nucleus"/>
    <property type="evidence" value="ECO:0000318"/>
    <property type="project" value="GO_Central"/>
</dbReference>